<keyword evidence="3" id="KW-1185">Reference proteome</keyword>
<feature type="region of interest" description="Disordered" evidence="1">
    <location>
        <begin position="431"/>
        <end position="476"/>
    </location>
</feature>
<feature type="compositionally biased region" description="Polar residues" evidence="1">
    <location>
        <begin position="509"/>
        <end position="529"/>
    </location>
</feature>
<gene>
    <name evidence="2" type="ORF">RFI_07554</name>
</gene>
<dbReference type="AlphaFoldDB" id="X6NWB2"/>
<evidence type="ECO:0000256" key="1">
    <source>
        <dbReference type="SAM" id="MobiDB-lite"/>
    </source>
</evidence>
<feature type="compositionally biased region" description="Polar residues" evidence="1">
    <location>
        <begin position="365"/>
        <end position="384"/>
    </location>
</feature>
<dbReference type="Proteomes" id="UP000023152">
    <property type="component" value="Unassembled WGS sequence"/>
</dbReference>
<accession>X6NWB2</accession>
<name>X6NWB2_RETFI</name>
<feature type="compositionally biased region" description="Polar residues" evidence="1">
    <location>
        <begin position="256"/>
        <end position="280"/>
    </location>
</feature>
<evidence type="ECO:0000313" key="3">
    <source>
        <dbReference type="Proteomes" id="UP000023152"/>
    </source>
</evidence>
<feature type="compositionally biased region" description="Acidic residues" evidence="1">
    <location>
        <begin position="450"/>
        <end position="471"/>
    </location>
</feature>
<reference evidence="2 3" key="1">
    <citation type="journal article" date="2013" name="Curr. Biol.">
        <title>The Genome of the Foraminiferan Reticulomyxa filosa.</title>
        <authorList>
            <person name="Glockner G."/>
            <person name="Hulsmann N."/>
            <person name="Schleicher M."/>
            <person name="Noegel A.A."/>
            <person name="Eichinger L."/>
            <person name="Gallinger C."/>
            <person name="Pawlowski J."/>
            <person name="Sierra R."/>
            <person name="Euteneuer U."/>
            <person name="Pillet L."/>
            <person name="Moustafa A."/>
            <person name="Platzer M."/>
            <person name="Groth M."/>
            <person name="Szafranski K."/>
            <person name="Schliwa M."/>
        </authorList>
    </citation>
    <scope>NUCLEOTIDE SEQUENCE [LARGE SCALE GENOMIC DNA]</scope>
</reference>
<feature type="compositionally biased region" description="Basic residues" evidence="1">
    <location>
        <begin position="580"/>
        <end position="590"/>
    </location>
</feature>
<feature type="region of interest" description="Disordered" evidence="1">
    <location>
        <begin position="1"/>
        <end position="55"/>
    </location>
</feature>
<organism evidence="2 3">
    <name type="scientific">Reticulomyxa filosa</name>
    <dbReference type="NCBI Taxonomy" id="46433"/>
    <lineage>
        <taxon>Eukaryota</taxon>
        <taxon>Sar</taxon>
        <taxon>Rhizaria</taxon>
        <taxon>Retaria</taxon>
        <taxon>Foraminifera</taxon>
        <taxon>Monothalamids</taxon>
        <taxon>Reticulomyxidae</taxon>
        <taxon>Reticulomyxa</taxon>
    </lineage>
</organism>
<protein>
    <submittedName>
        <fullName evidence="2">Uncharacterized protein</fullName>
    </submittedName>
</protein>
<proteinExistence type="predicted"/>
<sequence>MFYTEKPKSVLTSDMQISQQSNSMMPKDSGVEFGLSKSQSVRNKKVNASYSNSSMTTSLETSMTIAVLDSQSYTQAPQPSSPLYHFSTPPGDGNVVYFENNDGSPKRPGIVIRGESLKRTQQLGSIVNESDALEAGSVRKKKRNNKSSDDEEMRQPMYPSASMKVRNGHMPSNPQVNQSNQSNVNKSNKSKGNEKTRQSIRQDVSSGLESGRTFQANDRTEQSKNATNQQTQRQKSGPKSKPTNTSHNDNRKTIKKQMNNEKSTGNNGHSSNESRSSVHGTVNVVMKKDHQSDSESGSDIAYDDMSEKGDGPMTARPDEEEEGYVEHVEDRTLLQQQQQQQQQPSFDDNAIGPFAKNNPKAPQSDKYTTNKSTNRHPLQLQGTSFDHRIIQSGNSKKLKASANANELAKPLPPAPPLVLPTVLSTTAPIPHVVAGATPPTHRKNHRRADDDDDDDDDNDNNNDNNNDTDDESNGRVYSANRTVRTAFANIHFNPPLQKSISLKVIPSHSLNSQRDTQHSSFVNSNQPAHSNRRLSNLRGGYPGYRDHNPQKSNAKTNQAHDVTANKKERSFSKPNDKKNKNLKPKPKVKQ</sequence>
<comment type="caution">
    <text evidence="2">The sequence shown here is derived from an EMBL/GenBank/DDBJ whole genome shotgun (WGS) entry which is preliminary data.</text>
</comment>
<feature type="region of interest" description="Disordered" evidence="1">
    <location>
        <begin position="509"/>
        <end position="590"/>
    </location>
</feature>
<feature type="compositionally biased region" description="Low complexity" evidence="1">
    <location>
        <begin position="171"/>
        <end position="187"/>
    </location>
</feature>
<evidence type="ECO:0000313" key="2">
    <source>
        <dbReference type="EMBL" id="ETO29562.1"/>
    </source>
</evidence>
<dbReference type="EMBL" id="ASPP01005985">
    <property type="protein sequence ID" value="ETO29562.1"/>
    <property type="molecule type" value="Genomic_DNA"/>
</dbReference>
<feature type="region of interest" description="Disordered" evidence="1">
    <location>
        <begin position="122"/>
        <end position="385"/>
    </location>
</feature>
<feature type="compositionally biased region" description="Polar residues" evidence="1">
    <location>
        <begin position="36"/>
        <end position="50"/>
    </location>
</feature>
<feature type="compositionally biased region" description="Basic and acidic residues" evidence="1">
    <location>
        <begin position="563"/>
        <end position="579"/>
    </location>
</feature>
<feature type="compositionally biased region" description="Polar residues" evidence="1">
    <location>
        <begin position="199"/>
        <end position="247"/>
    </location>
</feature>
<feature type="compositionally biased region" description="Polar residues" evidence="1">
    <location>
        <begin position="10"/>
        <end position="24"/>
    </location>
</feature>
<feature type="compositionally biased region" description="Polar residues" evidence="1">
    <location>
        <begin position="550"/>
        <end position="560"/>
    </location>
</feature>